<feature type="compositionally biased region" description="Acidic residues" evidence="2">
    <location>
        <begin position="11"/>
        <end position="24"/>
    </location>
</feature>
<gene>
    <name evidence="3" type="ORF">FAGAP_10404</name>
</gene>
<dbReference type="OrthoDB" id="5094025at2759"/>
<feature type="compositionally biased region" description="Polar residues" evidence="2">
    <location>
        <begin position="27"/>
        <end position="40"/>
    </location>
</feature>
<feature type="coiled-coil region" evidence="1">
    <location>
        <begin position="216"/>
        <end position="250"/>
    </location>
</feature>
<dbReference type="EMBL" id="LUFC02000890">
    <property type="protein sequence ID" value="KAF4493485.1"/>
    <property type="molecule type" value="Genomic_DNA"/>
</dbReference>
<reference evidence="3" key="1">
    <citation type="submission" date="2020-01" db="EMBL/GenBank/DDBJ databases">
        <title>Identification and distribution of gene clusters putatively required for synthesis of sphingolipid metabolism inhibitors in phylogenetically diverse species of the filamentous fungus Fusarium.</title>
        <authorList>
            <person name="Kim H.-S."/>
            <person name="Busman M."/>
            <person name="Brown D.W."/>
            <person name="Divon H."/>
            <person name="Uhlig S."/>
            <person name="Proctor R.H."/>
        </authorList>
    </citation>
    <scope>NUCLEOTIDE SEQUENCE</scope>
    <source>
        <strain evidence="3">NRRL 31653</strain>
    </source>
</reference>
<accession>A0A9P5B0X0</accession>
<evidence type="ECO:0000313" key="3">
    <source>
        <dbReference type="EMBL" id="KAF4493485.1"/>
    </source>
</evidence>
<evidence type="ECO:0000313" key="4">
    <source>
        <dbReference type="Proteomes" id="UP000737391"/>
    </source>
</evidence>
<keyword evidence="4" id="KW-1185">Reference proteome</keyword>
<comment type="caution">
    <text evidence="3">The sequence shown here is derived from an EMBL/GenBank/DDBJ whole genome shotgun (WGS) entry which is preliminary data.</text>
</comment>
<evidence type="ECO:0000256" key="2">
    <source>
        <dbReference type="SAM" id="MobiDB-lite"/>
    </source>
</evidence>
<feature type="region of interest" description="Disordered" evidence="2">
    <location>
        <begin position="1"/>
        <end position="112"/>
    </location>
</feature>
<keyword evidence="1" id="KW-0175">Coiled coil</keyword>
<dbReference type="AlphaFoldDB" id="A0A9P5B0X0"/>
<dbReference type="Proteomes" id="UP000737391">
    <property type="component" value="Unassembled WGS sequence"/>
</dbReference>
<protein>
    <submittedName>
        <fullName evidence="3">Uncharacterized protein</fullName>
    </submittedName>
</protein>
<name>A0A9P5B0X0_9HYPO</name>
<evidence type="ECO:0000256" key="1">
    <source>
        <dbReference type="SAM" id="Coils"/>
    </source>
</evidence>
<proteinExistence type="predicted"/>
<sequence>MDQPPTPASVETDDSWPEFSEAELESYQKSIENSTTSPNGQVIEDHKQTHTDGYAEESETSAEAPKPGASSESELLSTWGYIDRSPKPSPKQPKSLPDPTEFATLKGKKQSHSVRFAENSDIVSNEAKRPKLDGPDLKDVVWTVLSSTQELQKQFEREPSCDTTDFTFFRCRVIWHLQELLSVILANLRCLDDDPALLEMLHNRLGRDIGIVKARLSVLENEKKCHRDLLSSLESRLSELETKVKRLQACHNREIVEVYEDDEETLLEARVESQS</sequence>
<organism evidence="3 4">
    <name type="scientific">Fusarium agapanthi</name>
    <dbReference type="NCBI Taxonomy" id="1803897"/>
    <lineage>
        <taxon>Eukaryota</taxon>
        <taxon>Fungi</taxon>
        <taxon>Dikarya</taxon>
        <taxon>Ascomycota</taxon>
        <taxon>Pezizomycotina</taxon>
        <taxon>Sordariomycetes</taxon>
        <taxon>Hypocreomycetidae</taxon>
        <taxon>Hypocreales</taxon>
        <taxon>Nectriaceae</taxon>
        <taxon>Fusarium</taxon>
        <taxon>Fusarium fujikuroi species complex</taxon>
    </lineage>
</organism>